<reference evidence="1 2" key="1">
    <citation type="submission" date="2018-07" db="EMBL/GenBank/DDBJ databases">
        <title>Freshwater and sediment microbial communities from various areas in North America, analyzing microbe dynamics in response to fracking.</title>
        <authorList>
            <person name="Lamendella R."/>
        </authorList>
    </citation>
    <scope>NUCLEOTIDE SEQUENCE [LARGE SCALE GENOMIC DNA]</scope>
    <source>
        <strain evidence="1 2">160A</strain>
    </source>
</reference>
<dbReference type="InterPro" id="IPR029056">
    <property type="entry name" value="Ribokinase-like"/>
</dbReference>
<dbReference type="SUPFAM" id="SSF52309">
    <property type="entry name" value="N-(deoxy)ribosyltransferase-like"/>
    <property type="match status" value="1"/>
</dbReference>
<dbReference type="EMBL" id="QPIZ01000026">
    <property type="protein sequence ID" value="RCW29656.1"/>
    <property type="molecule type" value="Genomic_DNA"/>
</dbReference>
<dbReference type="SUPFAM" id="SSF53613">
    <property type="entry name" value="Ribokinase-like"/>
    <property type="match status" value="1"/>
</dbReference>
<dbReference type="Proteomes" id="UP000252733">
    <property type="component" value="Unassembled WGS sequence"/>
</dbReference>
<proteinExistence type="predicted"/>
<dbReference type="Gene3D" id="3.40.50.450">
    <property type="match status" value="1"/>
</dbReference>
<dbReference type="AlphaFoldDB" id="A0A368ULL8"/>
<gene>
    <name evidence="1" type="ORF">DFO77_12613</name>
</gene>
<evidence type="ECO:0000313" key="1">
    <source>
        <dbReference type="EMBL" id="RCW29656.1"/>
    </source>
</evidence>
<dbReference type="RefSeq" id="WP_181872115.1">
    <property type="nucleotide sequence ID" value="NZ_QPIZ01000026.1"/>
</dbReference>
<organism evidence="1 2">
    <name type="scientific">Marinilabilia salmonicolor</name>
    <dbReference type="NCBI Taxonomy" id="989"/>
    <lineage>
        <taxon>Bacteria</taxon>
        <taxon>Pseudomonadati</taxon>
        <taxon>Bacteroidota</taxon>
        <taxon>Bacteroidia</taxon>
        <taxon>Marinilabiliales</taxon>
        <taxon>Marinilabiliaceae</taxon>
        <taxon>Marinilabilia</taxon>
    </lineage>
</organism>
<protein>
    <submittedName>
        <fullName evidence="1">Nucleoside 2-deoxyribosyltransferase-like protein</fullName>
    </submittedName>
</protein>
<evidence type="ECO:0000313" key="2">
    <source>
        <dbReference type="Proteomes" id="UP000252733"/>
    </source>
</evidence>
<accession>A0A368ULL8</accession>
<keyword evidence="1" id="KW-0808">Transferase</keyword>
<sequence length="435" mass="49885">MHNICLIGDILVDVTLKNKDEDLKMRLGGISHSARALWAISSSYSLGYISPKYLDTRIHDFFDHYNSPKLIKIAETLNAPNVILIEEAREIGNQGYELILREDNNYEYIDFESPGCDSFLITSGQYDISRILKKTGTTPVSLELANICIEDFVALNFKFKNIYISTSSEIFQKHIENNNFNFENFALLFKGFCEKLVFKENRGGTRLYDFNKNEVHQISSQTKPIQHSVGVGDVFNAIFESEIHKKIDENLALASFIAMEYASTTYPKNFKISVEQLLNIPINELVNLEGTILNWEHRKNINIYIAAPDFDYVDTSLIDSLEKSLLYHNFSPRRPVRENGQMKEDDTLQQKQQFYYEDINLLNECCIVICVLLYNDPGTLVEIGIASEKQIPVLLYDPYNIAKNCMLTHSCTIVTNNMDEIICETFIKSSKICKT</sequence>
<keyword evidence="2" id="KW-1185">Reference proteome</keyword>
<name>A0A368ULL8_9BACT</name>
<comment type="caution">
    <text evidence="1">The sequence shown here is derived from an EMBL/GenBank/DDBJ whole genome shotgun (WGS) entry which is preliminary data.</text>
</comment>
<dbReference type="Pfam" id="PF05014">
    <property type="entry name" value="Nuc_deoxyrib_tr"/>
    <property type="match status" value="1"/>
</dbReference>
<dbReference type="GO" id="GO:0016740">
    <property type="term" value="F:transferase activity"/>
    <property type="evidence" value="ECO:0007669"/>
    <property type="project" value="UniProtKB-KW"/>
</dbReference>
<dbReference type="InterPro" id="IPR007710">
    <property type="entry name" value="Nucleoside_deoxyribTrfase"/>
</dbReference>